<keyword evidence="6" id="KW-0443">Lipid metabolism</keyword>
<feature type="domain" description="Acyl-ACP thioesterase-like C-terminal" evidence="9">
    <location>
        <begin position="195"/>
        <end position="248"/>
    </location>
</feature>
<dbReference type="AlphaFoldDB" id="H6SJU0"/>
<keyword evidence="11" id="KW-1185">Reference proteome</keyword>
<dbReference type="GO" id="GO:0016297">
    <property type="term" value="F:fatty acyl-[ACP] hydrolase activity"/>
    <property type="evidence" value="ECO:0007669"/>
    <property type="project" value="InterPro"/>
</dbReference>
<evidence type="ECO:0000256" key="3">
    <source>
        <dbReference type="ARBA" id="ARBA00022801"/>
    </source>
</evidence>
<keyword evidence="7" id="KW-0275">Fatty acid biosynthesis</keyword>
<keyword evidence="3 10" id="KW-0378">Hydrolase</keyword>
<evidence type="ECO:0000259" key="9">
    <source>
        <dbReference type="Pfam" id="PF20791"/>
    </source>
</evidence>
<dbReference type="Proteomes" id="UP000033220">
    <property type="component" value="Chromosome DSM 122"/>
</dbReference>
<gene>
    <name evidence="10" type="ORF">RSPPHO_01629</name>
</gene>
<dbReference type="PANTHER" id="PTHR31727:SF6">
    <property type="entry name" value="OLEOYL-ACYL CARRIER PROTEIN THIOESTERASE 1, CHLOROPLASTIC"/>
    <property type="match status" value="1"/>
</dbReference>
<name>H6SJU0_PARPM</name>
<dbReference type="InterPro" id="IPR045023">
    <property type="entry name" value="FATA/B"/>
</dbReference>
<reference evidence="10 11" key="1">
    <citation type="submission" date="2012-02" db="EMBL/GenBank/DDBJ databases">
        <title>Shotgun genome sequence of Phaeospirillum photometricum DSM 122.</title>
        <authorList>
            <person name="Duquesne K."/>
            <person name="Sturgis J."/>
        </authorList>
    </citation>
    <scope>NUCLEOTIDE SEQUENCE [LARGE SCALE GENOMIC DNA]</scope>
    <source>
        <strain evidence="11">DSM122</strain>
    </source>
</reference>
<dbReference type="PANTHER" id="PTHR31727">
    <property type="entry name" value="OLEOYL-ACYL CARRIER PROTEIN THIOESTERASE 1, CHLOROPLASTIC"/>
    <property type="match status" value="1"/>
</dbReference>
<evidence type="ECO:0000313" key="11">
    <source>
        <dbReference type="Proteomes" id="UP000033220"/>
    </source>
</evidence>
<dbReference type="SUPFAM" id="SSF54637">
    <property type="entry name" value="Thioesterase/thiol ester dehydrase-isomerase"/>
    <property type="match status" value="2"/>
</dbReference>
<comment type="similarity">
    <text evidence="1">Belongs to the acyl-ACP thioesterase family.</text>
</comment>
<dbReference type="PATRIC" id="fig|1150469.3.peg.1834"/>
<proteinExistence type="inferred from homology"/>
<dbReference type="eggNOG" id="COG3884">
    <property type="taxonomic scope" value="Bacteria"/>
</dbReference>
<dbReference type="InterPro" id="IPR029069">
    <property type="entry name" value="HotDog_dom_sf"/>
</dbReference>
<evidence type="ECO:0000259" key="8">
    <source>
        <dbReference type="Pfam" id="PF01643"/>
    </source>
</evidence>
<dbReference type="GO" id="GO:0000036">
    <property type="term" value="F:acyl carrier activity"/>
    <property type="evidence" value="ECO:0007669"/>
    <property type="project" value="TreeGrafter"/>
</dbReference>
<evidence type="ECO:0000256" key="2">
    <source>
        <dbReference type="ARBA" id="ARBA00022516"/>
    </source>
</evidence>
<evidence type="ECO:0000256" key="5">
    <source>
        <dbReference type="ARBA" id="ARBA00022946"/>
    </source>
</evidence>
<evidence type="ECO:0000256" key="4">
    <source>
        <dbReference type="ARBA" id="ARBA00022832"/>
    </source>
</evidence>
<dbReference type="Gene3D" id="3.10.129.10">
    <property type="entry name" value="Hotdog Thioesterase"/>
    <property type="match status" value="2"/>
</dbReference>
<organism evidence="10 11">
    <name type="scientific">Pararhodospirillum photometricum DSM 122</name>
    <dbReference type="NCBI Taxonomy" id="1150469"/>
    <lineage>
        <taxon>Bacteria</taxon>
        <taxon>Pseudomonadati</taxon>
        <taxon>Pseudomonadota</taxon>
        <taxon>Alphaproteobacteria</taxon>
        <taxon>Rhodospirillales</taxon>
        <taxon>Rhodospirillaceae</taxon>
        <taxon>Pararhodospirillum</taxon>
    </lineage>
</organism>
<dbReference type="KEGG" id="rpm:RSPPHO_01629"/>
<dbReference type="Pfam" id="PF20791">
    <property type="entry name" value="Acyl-ACP_TE_C"/>
    <property type="match status" value="1"/>
</dbReference>
<keyword evidence="5" id="KW-0809">Transit peptide</keyword>
<evidence type="ECO:0000256" key="1">
    <source>
        <dbReference type="ARBA" id="ARBA00006500"/>
    </source>
</evidence>
<dbReference type="Pfam" id="PF01643">
    <property type="entry name" value="Acyl-ACP_TE"/>
    <property type="match status" value="1"/>
</dbReference>
<accession>H6SJU0</accession>
<keyword evidence="4" id="KW-0276">Fatty acid metabolism</keyword>
<sequence length="285" mass="31135">MKNPPRIGGVWGGPASPAFSFPHLDAGKNAAYPCIMKQMIWTASYEVNTLVLTPQKRLGLVGLLQILQDMAWRHAQHLGHGYDDMIAAGTLWVLTRFTLRLTGPWPAWGESVTVNTWARPPAAAVVLRDYEVLVGGEKIAEATASWLTLDAQTRRPLKTSLNDEALQAGRREGALSLEPAKLRWQNGLSEVGAAVVRNSDLDLNGHVNNTHYAQWILDTLPPSAFECFRLSSYEVNFLAESLLGDTVILETSPLADDTALVIQGRRASDDKPVFVARLTAAVCPA</sequence>
<dbReference type="InterPro" id="IPR002864">
    <property type="entry name" value="Acyl-ACP_thioesterase_NHD"/>
</dbReference>
<dbReference type="EMBL" id="HE663493">
    <property type="protein sequence ID" value="CCG08255.1"/>
    <property type="molecule type" value="Genomic_DNA"/>
</dbReference>
<evidence type="ECO:0000256" key="7">
    <source>
        <dbReference type="ARBA" id="ARBA00023160"/>
    </source>
</evidence>
<keyword evidence="2" id="KW-0444">Lipid biosynthesis</keyword>
<dbReference type="HOGENOM" id="CLU_045466_2_0_5"/>
<evidence type="ECO:0000256" key="6">
    <source>
        <dbReference type="ARBA" id="ARBA00023098"/>
    </source>
</evidence>
<feature type="domain" description="Acyl-ACP thioesterase N-terminal hotdog" evidence="8">
    <location>
        <begin position="42"/>
        <end position="158"/>
    </location>
</feature>
<protein>
    <recommendedName>
        <fullName evidence="12">Acyl-ACP thioesterase</fullName>
    </recommendedName>
</protein>
<evidence type="ECO:0000313" key="10">
    <source>
        <dbReference type="EMBL" id="CCG08255.1"/>
    </source>
</evidence>
<dbReference type="InterPro" id="IPR049427">
    <property type="entry name" value="Acyl-ACP_TE_C"/>
</dbReference>
<dbReference type="STRING" id="1150469.RSPPHO_01629"/>
<evidence type="ECO:0008006" key="12">
    <source>
        <dbReference type="Google" id="ProtNLM"/>
    </source>
</evidence>